<gene>
    <name evidence="1" type="ORF">CFB84_41510</name>
</gene>
<dbReference type="Proteomes" id="UP000214600">
    <property type="component" value="Unassembled WGS sequence"/>
</dbReference>
<organism evidence="1 2">
    <name type="scientific">Burkholderia aenigmatica</name>
    <dbReference type="NCBI Taxonomy" id="2015348"/>
    <lineage>
        <taxon>Bacteria</taxon>
        <taxon>Pseudomonadati</taxon>
        <taxon>Pseudomonadota</taxon>
        <taxon>Betaproteobacteria</taxon>
        <taxon>Burkholderiales</taxon>
        <taxon>Burkholderiaceae</taxon>
        <taxon>Burkholderia</taxon>
        <taxon>Burkholderia cepacia complex</taxon>
    </lineage>
</organism>
<evidence type="ECO:0000313" key="1">
    <source>
        <dbReference type="EMBL" id="OXI31998.1"/>
    </source>
</evidence>
<protein>
    <submittedName>
        <fullName evidence="1">Uncharacterized protein</fullName>
    </submittedName>
</protein>
<reference evidence="1 2" key="2">
    <citation type="submission" date="2017-08" db="EMBL/GenBank/DDBJ databases">
        <title>WGS of novel Burkholderia cepaca complex species.</title>
        <authorList>
            <person name="Lipuma J."/>
            <person name="Spilker T."/>
        </authorList>
    </citation>
    <scope>NUCLEOTIDE SEQUENCE [LARGE SCALE GENOMIC DNA]</scope>
    <source>
        <strain evidence="1 2">AU17325</strain>
    </source>
</reference>
<accession>A0A228HPH1</accession>
<dbReference type="GeneID" id="99664783"/>
<dbReference type="RefSeq" id="WP_025647472.1">
    <property type="nucleotide sequence ID" value="NZ_CABVQC010000087.1"/>
</dbReference>
<sequence>MKRVNSLSRPGAADLQRFVEQTFRQFGKTSFAQPTDVCQEVRSLYNNVGNPPLLRARALATLLSATDRYPELLTLKDEKGCVVTSQTLGFTEFCREFPRLDQAEVAVIFRTVGLVRDVPNALEHTNNSFFLGI</sequence>
<evidence type="ECO:0000313" key="2">
    <source>
        <dbReference type="Proteomes" id="UP000214600"/>
    </source>
</evidence>
<dbReference type="OrthoDB" id="9133780at2"/>
<name>A0A228HPH1_9BURK</name>
<dbReference type="EMBL" id="NKFA01000041">
    <property type="protein sequence ID" value="OXI31998.1"/>
    <property type="molecule type" value="Genomic_DNA"/>
</dbReference>
<proteinExistence type="predicted"/>
<dbReference type="AlphaFoldDB" id="A0A228HPH1"/>
<comment type="caution">
    <text evidence="1">The sequence shown here is derived from an EMBL/GenBank/DDBJ whole genome shotgun (WGS) entry which is preliminary data.</text>
</comment>
<reference evidence="2" key="1">
    <citation type="submission" date="2017-06" db="EMBL/GenBank/DDBJ databases">
        <authorList>
            <person name="LiPuma J."/>
            <person name="Spilker T."/>
        </authorList>
    </citation>
    <scope>NUCLEOTIDE SEQUENCE [LARGE SCALE GENOMIC DNA]</scope>
    <source>
        <strain evidence="2">AU17325</strain>
    </source>
</reference>